<organism evidence="12">
    <name type="scientific">Chromera velia CCMP2878</name>
    <dbReference type="NCBI Taxonomy" id="1169474"/>
    <lineage>
        <taxon>Eukaryota</taxon>
        <taxon>Sar</taxon>
        <taxon>Alveolata</taxon>
        <taxon>Colpodellida</taxon>
        <taxon>Chromeraceae</taxon>
        <taxon>Chromera</taxon>
    </lineage>
</organism>
<evidence type="ECO:0000256" key="4">
    <source>
        <dbReference type="ARBA" id="ARBA00022475"/>
    </source>
</evidence>
<dbReference type="PROSITE" id="PS51421">
    <property type="entry name" value="RAS"/>
    <property type="match status" value="1"/>
</dbReference>
<evidence type="ECO:0000256" key="5">
    <source>
        <dbReference type="ARBA" id="ARBA00022741"/>
    </source>
</evidence>
<protein>
    <submittedName>
        <fullName evidence="12">Uncharacterized protein</fullName>
    </submittedName>
</protein>
<keyword evidence="10" id="KW-0636">Prenylation</keyword>
<sequence>MATPSASSGAFQYDHLIKLLILGDSGVGKSCLLLRFADDSFSPSHISTIGIDSKIKNLELDGYKVKLQIWDTAGQERFRTITQTYYRSAMGILLVYDVTSQESFNNVRHWIRQVEAHAANGICKVLVGNKSDVRDREVSIEEGKELAEEYEIPFVEASAKSGACVFEAFEVLARGVLSRLLERQKEAGEAAERREGGVFLETEESHRKGRERGGCCGGNGNGGRR</sequence>
<keyword evidence="8" id="KW-0472">Membrane</keyword>
<evidence type="ECO:0000256" key="7">
    <source>
        <dbReference type="ARBA" id="ARBA00023134"/>
    </source>
</evidence>
<dbReference type="EMBL" id="CDMZ01000949">
    <property type="protein sequence ID" value="CEM24524.1"/>
    <property type="molecule type" value="Genomic_DNA"/>
</dbReference>
<dbReference type="PROSITE" id="PS51420">
    <property type="entry name" value="RHO"/>
    <property type="match status" value="1"/>
</dbReference>
<dbReference type="SMART" id="SM00173">
    <property type="entry name" value="RAS"/>
    <property type="match status" value="1"/>
</dbReference>
<dbReference type="InterPro" id="IPR027417">
    <property type="entry name" value="P-loop_NTPase"/>
</dbReference>
<keyword evidence="7" id="KW-0342">GTP-binding</keyword>
<dbReference type="GO" id="GO:0003924">
    <property type="term" value="F:GTPase activity"/>
    <property type="evidence" value="ECO:0007669"/>
    <property type="project" value="InterPro"/>
</dbReference>
<evidence type="ECO:0000256" key="8">
    <source>
        <dbReference type="ARBA" id="ARBA00023136"/>
    </source>
</evidence>
<evidence type="ECO:0000256" key="2">
    <source>
        <dbReference type="ARBA" id="ARBA00006270"/>
    </source>
</evidence>
<dbReference type="InterPro" id="IPR005225">
    <property type="entry name" value="Small_GTP-bd"/>
</dbReference>
<feature type="compositionally biased region" description="Basic and acidic residues" evidence="11">
    <location>
        <begin position="186"/>
        <end position="196"/>
    </location>
</feature>
<name>A0A0G4G7A3_9ALVE</name>
<dbReference type="NCBIfam" id="TIGR00231">
    <property type="entry name" value="small_GTP"/>
    <property type="match status" value="1"/>
</dbReference>
<dbReference type="Pfam" id="PF00071">
    <property type="entry name" value="Ras"/>
    <property type="match status" value="1"/>
</dbReference>
<keyword evidence="4" id="KW-1003">Cell membrane</keyword>
<feature type="compositionally biased region" description="Gly residues" evidence="11">
    <location>
        <begin position="214"/>
        <end position="225"/>
    </location>
</feature>
<evidence type="ECO:0000256" key="10">
    <source>
        <dbReference type="ARBA" id="ARBA00023289"/>
    </source>
</evidence>
<comment type="subcellular location">
    <subcellularLocation>
        <location evidence="1">Cell membrane</location>
        <topology evidence="1">Lipid-anchor</topology>
        <orientation evidence="1">Cytoplasmic side</orientation>
    </subcellularLocation>
</comment>
<dbReference type="InterPro" id="IPR050305">
    <property type="entry name" value="Small_GTPase_Rab"/>
</dbReference>
<gene>
    <name evidence="12" type="ORF">Cvel_20588</name>
</gene>
<dbReference type="Gene3D" id="3.40.50.300">
    <property type="entry name" value="P-loop containing nucleotide triphosphate hydrolases"/>
    <property type="match status" value="1"/>
</dbReference>
<dbReference type="SMART" id="SM00174">
    <property type="entry name" value="RHO"/>
    <property type="match status" value="1"/>
</dbReference>
<dbReference type="InterPro" id="IPR001806">
    <property type="entry name" value="Small_GTPase"/>
</dbReference>
<dbReference type="VEuPathDB" id="CryptoDB:Cvel_20588"/>
<dbReference type="SUPFAM" id="SSF52540">
    <property type="entry name" value="P-loop containing nucleoside triphosphate hydrolases"/>
    <property type="match status" value="1"/>
</dbReference>
<keyword evidence="5" id="KW-0547">Nucleotide-binding</keyword>
<dbReference type="PANTHER" id="PTHR47980">
    <property type="entry name" value="LD44762P"/>
    <property type="match status" value="1"/>
</dbReference>
<keyword evidence="6" id="KW-0653">Protein transport</keyword>
<dbReference type="AlphaFoldDB" id="A0A0G4G7A3"/>
<comment type="similarity">
    <text evidence="2">Belongs to the small GTPase superfamily. Rab family.</text>
</comment>
<accession>A0A0G4G7A3</accession>
<keyword evidence="3" id="KW-0813">Transport</keyword>
<dbReference type="GO" id="GO:0005525">
    <property type="term" value="F:GTP binding"/>
    <property type="evidence" value="ECO:0007669"/>
    <property type="project" value="UniProtKB-KW"/>
</dbReference>
<dbReference type="GO" id="GO:0015031">
    <property type="term" value="P:protein transport"/>
    <property type="evidence" value="ECO:0007669"/>
    <property type="project" value="UniProtKB-KW"/>
</dbReference>
<dbReference type="PhylomeDB" id="A0A0G4G7A3"/>
<dbReference type="FunFam" id="3.40.50.300:FF:000363">
    <property type="entry name" value="Secretion related GTPase srgA"/>
    <property type="match status" value="1"/>
</dbReference>
<reference evidence="12" key="1">
    <citation type="submission" date="2014-11" db="EMBL/GenBank/DDBJ databases">
        <authorList>
            <person name="Otto D Thomas"/>
            <person name="Naeem Raeece"/>
        </authorList>
    </citation>
    <scope>NUCLEOTIDE SEQUENCE</scope>
</reference>
<dbReference type="PROSITE" id="PS51419">
    <property type="entry name" value="RAB"/>
    <property type="match status" value="1"/>
</dbReference>
<evidence type="ECO:0000256" key="6">
    <source>
        <dbReference type="ARBA" id="ARBA00022927"/>
    </source>
</evidence>
<dbReference type="SMART" id="SM00175">
    <property type="entry name" value="RAB"/>
    <property type="match status" value="1"/>
</dbReference>
<evidence type="ECO:0000256" key="9">
    <source>
        <dbReference type="ARBA" id="ARBA00023288"/>
    </source>
</evidence>
<dbReference type="GO" id="GO:0005886">
    <property type="term" value="C:plasma membrane"/>
    <property type="evidence" value="ECO:0007669"/>
    <property type="project" value="UniProtKB-SubCell"/>
</dbReference>
<dbReference type="PRINTS" id="PR00449">
    <property type="entry name" value="RASTRNSFRMNG"/>
</dbReference>
<feature type="region of interest" description="Disordered" evidence="11">
    <location>
        <begin position="186"/>
        <end position="225"/>
    </location>
</feature>
<evidence type="ECO:0000256" key="1">
    <source>
        <dbReference type="ARBA" id="ARBA00004342"/>
    </source>
</evidence>
<evidence type="ECO:0000313" key="12">
    <source>
        <dbReference type="EMBL" id="CEM24524.1"/>
    </source>
</evidence>
<proteinExistence type="inferred from homology"/>
<keyword evidence="9" id="KW-0449">Lipoprotein</keyword>
<evidence type="ECO:0000256" key="11">
    <source>
        <dbReference type="SAM" id="MobiDB-lite"/>
    </source>
</evidence>
<evidence type="ECO:0000256" key="3">
    <source>
        <dbReference type="ARBA" id="ARBA00022448"/>
    </source>
</evidence>
<dbReference type="SMART" id="SM00176">
    <property type="entry name" value="RAN"/>
    <property type="match status" value="1"/>
</dbReference>